<dbReference type="GO" id="GO:0000976">
    <property type="term" value="F:transcription cis-regulatory region binding"/>
    <property type="evidence" value="ECO:0007669"/>
    <property type="project" value="TreeGrafter"/>
</dbReference>
<keyword evidence="2 4" id="KW-0238">DNA-binding</keyword>
<sequence length="214" mass="23290">MLAAAGKAFAAAGYFAVSVEDIALKAGVSRMTFYRNFGSKAALAGDLFRENGRAAMPRLLSIAGRNYRDHAAVAEWIGVLFEADRSSSCLLSVFVQASVLDPEFAARAREFVGEIIDGLGTGIPAFRLDPRKPCDRRRWLEAWLVIYEILDQGNHAARGGEIANDPLVIDILASRFVRFVSVTDIAAVHMHERPDRAFDAGEKGACRASKPHAP</sequence>
<keyword evidence="3" id="KW-0804">Transcription</keyword>
<dbReference type="InterPro" id="IPR009057">
    <property type="entry name" value="Homeodomain-like_sf"/>
</dbReference>
<dbReference type="GO" id="GO:0003700">
    <property type="term" value="F:DNA-binding transcription factor activity"/>
    <property type="evidence" value="ECO:0007669"/>
    <property type="project" value="TreeGrafter"/>
</dbReference>
<comment type="caution">
    <text evidence="6">The sequence shown here is derived from an EMBL/GenBank/DDBJ whole genome shotgun (WGS) entry which is preliminary data.</text>
</comment>
<evidence type="ECO:0000256" key="4">
    <source>
        <dbReference type="PROSITE-ProRule" id="PRU00335"/>
    </source>
</evidence>
<protein>
    <recommendedName>
        <fullName evidence="5">HTH tetR-type domain-containing protein</fullName>
    </recommendedName>
</protein>
<reference evidence="6 7" key="1">
    <citation type="journal article" date="2015" name="G3 (Bethesda)">
        <title>Insights into Ongoing Evolution of the Hexachlorocyclohexane Catabolic Pathway from Comparative Genomics of Ten Sphingomonadaceae Strains.</title>
        <authorList>
            <person name="Pearce S.L."/>
            <person name="Oakeshott J.G."/>
            <person name="Pandey G."/>
        </authorList>
    </citation>
    <scope>NUCLEOTIDE SEQUENCE [LARGE SCALE GENOMIC DNA]</scope>
    <source>
        <strain evidence="6 7">LL02</strain>
    </source>
</reference>
<dbReference type="SUPFAM" id="SSF46689">
    <property type="entry name" value="Homeodomain-like"/>
    <property type="match status" value="1"/>
</dbReference>
<dbReference type="PRINTS" id="PR00455">
    <property type="entry name" value="HTHTETR"/>
</dbReference>
<name>A0A0J7XK83_9SPHN</name>
<dbReference type="PROSITE" id="PS50977">
    <property type="entry name" value="HTH_TETR_2"/>
    <property type="match status" value="1"/>
</dbReference>
<evidence type="ECO:0000259" key="5">
    <source>
        <dbReference type="PROSITE" id="PS50977"/>
    </source>
</evidence>
<evidence type="ECO:0000313" key="7">
    <source>
        <dbReference type="Proteomes" id="UP000052268"/>
    </source>
</evidence>
<keyword evidence="7" id="KW-1185">Reference proteome</keyword>
<proteinExistence type="predicted"/>
<accession>A0A0J7XK83</accession>
<dbReference type="InterPro" id="IPR050109">
    <property type="entry name" value="HTH-type_TetR-like_transc_reg"/>
</dbReference>
<feature type="domain" description="HTH tetR-type" evidence="5">
    <location>
        <begin position="1"/>
        <end position="55"/>
    </location>
</feature>
<dbReference type="PANTHER" id="PTHR30055:SF234">
    <property type="entry name" value="HTH-TYPE TRANSCRIPTIONAL REGULATOR BETI"/>
    <property type="match status" value="1"/>
</dbReference>
<dbReference type="Proteomes" id="UP000052268">
    <property type="component" value="Unassembled WGS sequence"/>
</dbReference>
<dbReference type="EMBL" id="JACU01000010">
    <property type="protein sequence ID" value="KMS52064.1"/>
    <property type="molecule type" value="Genomic_DNA"/>
</dbReference>
<dbReference type="PANTHER" id="PTHR30055">
    <property type="entry name" value="HTH-TYPE TRANSCRIPTIONAL REGULATOR RUTR"/>
    <property type="match status" value="1"/>
</dbReference>
<evidence type="ECO:0000256" key="1">
    <source>
        <dbReference type="ARBA" id="ARBA00023015"/>
    </source>
</evidence>
<evidence type="ECO:0000313" key="6">
    <source>
        <dbReference type="EMBL" id="KMS52064.1"/>
    </source>
</evidence>
<dbReference type="Gene3D" id="1.10.357.10">
    <property type="entry name" value="Tetracycline Repressor, domain 2"/>
    <property type="match status" value="1"/>
</dbReference>
<keyword evidence="1" id="KW-0805">Transcription regulation</keyword>
<evidence type="ECO:0000256" key="3">
    <source>
        <dbReference type="ARBA" id="ARBA00023163"/>
    </source>
</evidence>
<feature type="DNA-binding region" description="H-T-H motif" evidence="4">
    <location>
        <begin position="18"/>
        <end position="37"/>
    </location>
</feature>
<dbReference type="InterPro" id="IPR001647">
    <property type="entry name" value="HTH_TetR"/>
</dbReference>
<dbReference type="PATRIC" id="fig|1114963.3.peg.4254"/>
<organism evidence="6 7">
    <name type="scientific">Novosphingobium barchaimii LL02</name>
    <dbReference type="NCBI Taxonomy" id="1114963"/>
    <lineage>
        <taxon>Bacteria</taxon>
        <taxon>Pseudomonadati</taxon>
        <taxon>Pseudomonadota</taxon>
        <taxon>Alphaproteobacteria</taxon>
        <taxon>Sphingomonadales</taxon>
        <taxon>Sphingomonadaceae</taxon>
        <taxon>Novosphingobium</taxon>
    </lineage>
</organism>
<gene>
    <name evidence="6" type="ORF">V474_03145</name>
</gene>
<dbReference type="Pfam" id="PF00440">
    <property type="entry name" value="TetR_N"/>
    <property type="match status" value="1"/>
</dbReference>
<dbReference type="AlphaFoldDB" id="A0A0J7XK83"/>
<evidence type="ECO:0000256" key="2">
    <source>
        <dbReference type="ARBA" id="ARBA00023125"/>
    </source>
</evidence>